<name>A0ABD5ZHV0_9EURY</name>
<gene>
    <name evidence="2" type="ORF">ACFQJC_14260</name>
</gene>
<evidence type="ECO:0000313" key="3">
    <source>
        <dbReference type="Proteomes" id="UP001596481"/>
    </source>
</evidence>
<evidence type="ECO:0008006" key="4">
    <source>
        <dbReference type="Google" id="ProtNLM"/>
    </source>
</evidence>
<protein>
    <recommendedName>
        <fullName evidence="4">LVIVD repeat-containing protein</fullName>
    </recommendedName>
</protein>
<reference evidence="2 3" key="1">
    <citation type="journal article" date="2019" name="Int. J. Syst. Evol. Microbiol.">
        <title>The Global Catalogue of Microorganisms (GCM) 10K type strain sequencing project: providing services to taxonomists for standard genome sequencing and annotation.</title>
        <authorList>
            <consortium name="The Broad Institute Genomics Platform"/>
            <consortium name="The Broad Institute Genome Sequencing Center for Infectious Disease"/>
            <person name="Wu L."/>
            <person name="Ma J."/>
        </authorList>
    </citation>
    <scope>NUCLEOTIDE SEQUENCE [LARGE SCALE GENOMIC DNA]</scope>
    <source>
        <strain evidence="2 3">DSM 29988</strain>
    </source>
</reference>
<feature type="compositionally biased region" description="Polar residues" evidence="1">
    <location>
        <begin position="418"/>
        <end position="435"/>
    </location>
</feature>
<dbReference type="SUPFAM" id="SSF51004">
    <property type="entry name" value="C-terminal (heme d1) domain of cytochrome cd1-nitrite reductase"/>
    <property type="match status" value="1"/>
</dbReference>
<dbReference type="InterPro" id="IPR011048">
    <property type="entry name" value="Haem_d1_sf"/>
</dbReference>
<evidence type="ECO:0000256" key="1">
    <source>
        <dbReference type="SAM" id="MobiDB-lite"/>
    </source>
</evidence>
<comment type="caution">
    <text evidence="2">The sequence shown here is derived from an EMBL/GenBank/DDBJ whole genome shotgun (WGS) entry which is preliminary data.</text>
</comment>
<sequence>MNRRQFLRVAGGAALLGGVGTVGRSVAHPGPFEPLGSVAIDGAKEAVVSADGQTAYVAATTGYAVVDVSTPDRPEVLADRRDLLSDREDGPLRGIYDVKLDGETLVVVGPANPLPGAPSGVLVVDVSDPASPTELDFYETDFPIHNCFAADGRVYLTANDGEGNPLVVLDIASGDELGRWSLVSEDDRWADVRTSLWAIHDVWVRDGVAYIAHWDAGTWIVDVSDPANPAVITAIEPGDPTALADRSRTGLIRAGRTPPGNHHYVATNDDATLLGIGVESWAYEIENEDDTTELVGGPSGVSLWDISTPSDPTKLSTIDPPQSPEPTYGGVWTTAHNFDFHDGRLYTSWYRGGVKRHDITDPSDPVELAWWRDPETASFWTAQYAFPFADEGVFVASSWGVGDEDGALYTFPDHTGEQRNPPTLVSETTTESLVQTATSTPTGTAGDTPTTTGESRTETPGFGLAVGATALGAAGLWYRTRGRD</sequence>
<dbReference type="Proteomes" id="UP001596481">
    <property type="component" value="Unassembled WGS sequence"/>
</dbReference>
<dbReference type="RefSeq" id="WP_390224575.1">
    <property type="nucleotide sequence ID" value="NZ_JBHTAA010000005.1"/>
</dbReference>
<accession>A0ABD5ZHV0</accession>
<feature type="region of interest" description="Disordered" evidence="1">
    <location>
        <begin position="412"/>
        <end position="461"/>
    </location>
</feature>
<dbReference type="InterPro" id="IPR013211">
    <property type="entry name" value="LVIVD"/>
</dbReference>
<proteinExistence type="predicted"/>
<dbReference type="PROSITE" id="PS51318">
    <property type="entry name" value="TAT"/>
    <property type="match status" value="1"/>
</dbReference>
<dbReference type="Pfam" id="PF08309">
    <property type="entry name" value="LVIVD"/>
    <property type="match status" value="3"/>
</dbReference>
<evidence type="ECO:0000313" key="2">
    <source>
        <dbReference type="EMBL" id="MFC7204679.1"/>
    </source>
</evidence>
<dbReference type="AlphaFoldDB" id="A0ABD5ZHV0"/>
<dbReference type="EMBL" id="JBHTAA010000005">
    <property type="protein sequence ID" value="MFC7204679.1"/>
    <property type="molecule type" value="Genomic_DNA"/>
</dbReference>
<dbReference type="InterPro" id="IPR006311">
    <property type="entry name" value="TAT_signal"/>
</dbReference>
<feature type="compositionally biased region" description="Low complexity" evidence="1">
    <location>
        <begin position="436"/>
        <end position="461"/>
    </location>
</feature>
<keyword evidence="3" id="KW-1185">Reference proteome</keyword>
<organism evidence="2 3">
    <name type="scientific">Haloferax namakaokahaiae</name>
    <dbReference type="NCBI Taxonomy" id="1748331"/>
    <lineage>
        <taxon>Archaea</taxon>
        <taxon>Methanobacteriati</taxon>
        <taxon>Methanobacteriota</taxon>
        <taxon>Stenosarchaea group</taxon>
        <taxon>Halobacteria</taxon>
        <taxon>Halobacteriales</taxon>
        <taxon>Haloferacaceae</taxon>
        <taxon>Haloferax</taxon>
    </lineage>
</organism>